<feature type="transmembrane region" description="Helical" evidence="5">
    <location>
        <begin position="21"/>
        <end position="44"/>
    </location>
</feature>
<keyword evidence="3 5" id="KW-1133">Transmembrane helix</keyword>
<feature type="transmembrane region" description="Helical" evidence="5">
    <location>
        <begin position="325"/>
        <end position="343"/>
    </location>
</feature>
<dbReference type="Proteomes" id="UP000245845">
    <property type="component" value="Unassembled WGS sequence"/>
</dbReference>
<feature type="transmembrane region" description="Helical" evidence="5">
    <location>
        <begin position="349"/>
        <end position="370"/>
    </location>
</feature>
<evidence type="ECO:0000256" key="1">
    <source>
        <dbReference type="ARBA" id="ARBA00004141"/>
    </source>
</evidence>
<dbReference type="RefSeq" id="WP_109730592.1">
    <property type="nucleotide sequence ID" value="NZ_BAAACK010000019.1"/>
</dbReference>
<comment type="caution">
    <text evidence="7">The sequence shown here is derived from an EMBL/GenBank/DDBJ whole genome shotgun (WGS) entry which is preliminary data.</text>
</comment>
<dbReference type="PANTHER" id="PTHR42770">
    <property type="entry name" value="AMINO ACID TRANSPORTER-RELATED"/>
    <property type="match status" value="1"/>
</dbReference>
<feature type="transmembrane region" description="Helical" evidence="5">
    <location>
        <begin position="273"/>
        <end position="304"/>
    </location>
</feature>
<evidence type="ECO:0000256" key="2">
    <source>
        <dbReference type="ARBA" id="ARBA00022692"/>
    </source>
</evidence>
<feature type="transmembrane region" description="Helical" evidence="5">
    <location>
        <begin position="230"/>
        <end position="253"/>
    </location>
</feature>
<keyword evidence="8" id="KW-1185">Reference proteome</keyword>
<evidence type="ECO:0000259" key="6">
    <source>
        <dbReference type="Pfam" id="PF00324"/>
    </source>
</evidence>
<evidence type="ECO:0000256" key="3">
    <source>
        <dbReference type="ARBA" id="ARBA00022989"/>
    </source>
</evidence>
<keyword evidence="4 5" id="KW-0472">Membrane</keyword>
<accession>A0A2Y9BB60</accession>
<feature type="domain" description="Amino acid permease/ SLC12A" evidence="6">
    <location>
        <begin position="26"/>
        <end position="411"/>
    </location>
</feature>
<protein>
    <submittedName>
        <fullName evidence="7">Amino acid/polyamine/organocation transporter (APC superfamily)</fullName>
    </submittedName>
</protein>
<comment type="subcellular location">
    <subcellularLocation>
        <location evidence="1">Membrane</location>
        <topology evidence="1">Multi-pass membrane protein</topology>
    </subcellularLocation>
</comment>
<sequence>MKHPDTAYTSVQQTERTLGRGALYATAIGMVIGTGVITMTGTAIANTGHAVIFAYLLAALLMAVSIIPYSYLGGTIRLEGGSYTQMALIAPKYITGISVYIMLFQVVIIALYGVSFADYLLELVPGINRLAVEIIFVSLMFFLNFLGVKTYAAAQVIMVVIMAAALTLYAVFGFAKVDIPAYFTAPDFFYGGTGGFLVAVALLSFATDGAKNLINFSAMAKNPTKDIPQIMMRSTLGVGAVYAIIGVVSAGVLPVVRVAGQPLSKVAFEIFPYWLYIFFMCAGALFAIATTLNASIGGVLDPMIQQANDGWLPKIFMKRHSRFHTPYLMLLLCYGVSLVPLILGLNLDTLSNCTVILMRAQTALVCFYTIRLPKVLPEVWTRSPMHVSDRKLKIVCIATGCIAVMQMVVLLIDCEFIELLGNCLLLGGSMLLAALRNKKAVINVSYEKI</sequence>
<dbReference type="OrthoDB" id="3181223at2"/>
<dbReference type="EMBL" id="QGDL01000004">
    <property type="protein sequence ID" value="PWJ30148.1"/>
    <property type="molecule type" value="Genomic_DNA"/>
</dbReference>
<dbReference type="InterPro" id="IPR050367">
    <property type="entry name" value="APC_superfamily"/>
</dbReference>
<proteinExistence type="predicted"/>
<dbReference type="PIRSF" id="PIRSF006060">
    <property type="entry name" value="AA_transporter"/>
    <property type="match status" value="1"/>
</dbReference>
<feature type="transmembrane region" description="Helical" evidence="5">
    <location>
        <begin position="50"/>
        <end position="72"/>
    </location>
</feature>
<dbReference type="Gene3D" id="1.20.1740.10">
    <property type="entry name" value="Amino acid/polyamine transporter I"/>
    <property type="match status" value="1"/>
</dbReference>
<keyword evidence="2 5" id="KW-0812">Transmembrane</keyword>
<evidence type="ECO:0000313" key="7">
    <source>
        <dbReference type="EMBL" id="PWJ30148.1"/>
    </source>
</evidence>
<dbReference type="PANTHER" id="PTHR42770:SF7">
    <property type="entry name" value="MEMBRANE PROTEIN"/>
    <property type="match status" value="1"/>
</dbReference>
<feature type="transmembrane region" description="Helical" evidence="5">
    <location>
        <begin position="153"/>
        <end position="176"/>
    </location>
</feature>
<reference evidence="7 8" key="1">
    <citation type="submission" date="2018-05" db="EMBL/GenBank/DDBJ databases">
        <title>The Hungate 1000. A catalogue of reference genomes from the rumen microbiome.</title>
        <authorList>
            <person name="Kelly W."/>
        </authorList>
    </citation>
    <scope>NUCLEOTIDE SEQUENCE [LARGE SCALE GENOMIC DNA]</scope>
    <source>
        <strain evidence="7 8">NLAE-zl-C242</strain>
    </source>
</reference>
<dbReference type="GO" id="GO:0016020">
    <property type="term" value="C:membrane"/>
    <property type="evidence" value="ECO:0007669"/>
    <property type="project" value="UniProtKB-SubCell"/>
</dbReference>
<dbReference type="GO" id="GO:0055085">
    <property type="term" value="P:transmembrane transport"/>
    <property type="evidence" value="ECO:0007669"/>
    <property type="project" value="InterPro"/>
</dbReference>
<evidence type="ECO:0000256" key="4">
    <source>
        <dbReference type="ARBA" id="ARBA00023136"/>
    </source>
</evidence>
<feature type="transmembrane region" description="Helical" evidence="5">
    <location>
        <begin position="126"/>
        <end position="146"/>
    </location>
</feature>
<feature type="transmembrane region" description="Helical" evidence="5">
    <location>
        <begin position="93"/>
        <end position="114"/>
    </location>
</feature>
<evidence type="ECO:0000313" key="8">
    <source>
        <dbReference type="Proteomes" id="UP000245845"/>
    </source>
</evidence>
<feature type="transmembrane region" description="Helical" evidence="5">
    <location>
        <begin position="416"/>
        <end position="435"/>
    </location>
</feature>
<name>A0A2Y9BB60_9FIRM</name>
<dbReference type="InterPro" id="IPR004841">
    <property type="entry name" value="AA-permease/SLC12A_dom"/>
</dbReference>
<gene>
    <name evidence="7" type="ORF">A8806_10411</name>
</gene>
<feature type="transmembrane region" description="Helical" evidence="5">
    <location>
        <begin position="188"/>
        <end position="209"/>
    </location>
</feature>
<evidence type="ECO:0000256" key="5">
    <source>
        <dbReference type="SAM" id="Phobius"/>
    </source>
</evidence>
<dbReference type="AlphaFoldDB" id="A0A2Y9BB60"/>
<dbReference type="Pfam" id="PF00324">
    <property type="entry name" value="AA_permease"/>
    <property type="match status" value="1"/>
</dbReference>
<organism evidence="7 8">
    <name type="scientific">Faecalicatena orotica</name>
    <dbReference type="NCBI Taxonomy" id="1544"/>
    <lineage>
        <taxon>Bacteria</taxon>
        <taxon>Bacillati</taxon>
        <taxon>Bacillota</taxon>
        <taxon>Clostridia</taxon>
        <taxon>Lachnospirales</taxon>
        <taxon>Lachnospiraceae</taxon>
        <taxon>Faecalicatena</taxon>
    </lineage>
</organism>
<feature type="transmembrane region" description="Helical" evidence="5">
    <location>
        <begin position="391"/>
        <end position="410"/>
    </location>
</feature>